<evidence type="ECO:0000313" key="5">
    <source>
        <dbReference type="EMBL" id="CAI8018570.1"/>
    </source>
</evidence>
<keyword evidence="1" id="KW-0677">Repeat</keyword>
<organism evidence="5 6">
    <name type="scientific">Geodia barretti</name>
    <name type="common">Barrett's horny sponge</name>
    <dbReference type="NCBI Taxonomy" id="519541"/>
    <lineage>
        <taxon>Eukaryota</taxon>
        <taxon>Metazoa</taxon>
        <taxon>Porifera</taxon>
        <taxon>Demospongiae</taxon>
        <taxon>Heteroscleromorpha</taxon>
        <taxon>Tetractinellida</taxon>
        <taxon>Astrophorina</taxon>
        <taxon>Geodiidae</taxon>
        <taxon>Geodia</taxon>
    </lineage>
</organism>
<dbReference type="Gene3D" id="2.30.42.10">
    <property type="match status" value="1"/>
</dbReference>
<evidence type="ECO:0000313" key="6">
    <source>
        <dbReference type="Proteomes" id="UP001174909"/>
    </source>
</evidence>
<dbReference type="PANTHER" id="PTHR14191:SF3">
    <property type="entry name" value="NA(+)_H(+) EXCHANGE REGULATORY COFACTOR-LIKE PROTEIN NRFL-1"/>
    <property type="match status" value="1"/>
</dbReference>
<dbReference type="InterPro" id="IPR001478">
    <property type="entry name" value="PDZ"/>
</dbReference>
<feature type="compositionally biased region" description="Polar residues" evidence="2">
    <location>
        <begin position="81"/>
        <end position="98"/>
    </location>
</feature>
<dbReference type="InterPro" id="IPR036034">
    <property type="entry name" value="PDZ_sf"/>
</dbReference>
<proteinExistence type="predicted"/>
<keyword evidence="3" id="KW-0732">Signal</keyword>
<evidence type="ECO:0000256" key="3">
    <source>
        <dbReference type="SAM" id="SignalP"/>
    </source>
</evidence>
<keyword evidence="6" id="KW-1185">Reference proteome</keyword>
<evidence type="ECO:0000256" key="2">
    <source>
        <dbReference type="SAM" id="MobiDB-lite"/>
    </source>
</evidence>
<feature type="region of interest" description="Disordered" evidence="2">
    <location>
        <begin position="194"/>
        <end position="269"/>
    </location>
</feature>
<feature type="region of interest" description="Disordered" evidence="2">
    <location>
        <begin position="414"/>
        <end position="480"/>
    </location>
</feature>
<dbReference type="InterPro" id="IPR051067">
    <property type="entry name" value="NHER"/>
</dbReference>
<feature type="compositionally biased region" description="Basic and acidic residues" evidence="2">
    <location>
        <begin position="246"/>
        <end position="257"/>
    </location>
</feature>
<dbReference type="InterPro" id="IPR043472">
    <property type="entry name" value="Macro_dom-like"/>
</dbReference>
<feature type="compositionally biased region" description="Basic residues" evidence="2">
    <location>
        <begin position="707"/>
        <end position="716"/>
    </location>
</feature>
<feature type="compositionally biased region" description="Pro residues" evidence="2">
    <location>
        <begin position="537"/>
        <end position="552"/>
    </location>
</feature>
<feature type="region of interest" description="Disordered" evidence="2">
    <location>
        <begin position="79"/>
        <end position="98"/>
    </location>
</feature>
<evidence type="ECO:0000256" key="1">
    <source>
        <dbReference type="ARBA" id="ARBA00022737"/>
    </source>
</evidence>
<comment type="caution">
    <text evidence="5">The sequence shown here is derived from an EMBL/GenBank/DDBJ whole genome shotgun (WGS) entry which is preliminary data.</text>
</comment>
<dbReference type="SUPFAM" id="SSF52949">
    <property type="entry name" value="Macro domain-like"/>
    <property type="match status" value="1"/>
</dbReference>
<evidence type="ECO:0000259" key="4">
    <source>
        <dbReference type="PROSITE" id="PS50106"/>
    </source>
</evidence>
<dbReference type="EMBL" id="CASHTH010001697">
    <property type="protein sequence ID" value="CAI8018570.1"/>
    <property type="molecule type" value="Genomic_DNA"/>
</dbReference>
<feature type="compositionally biased region" description="Polar residues" evidence="2">
    <location>
        <begin position="421"/>
        <end position="446"/>
    </location>
</feature>
<dbReference type="Gene3D" id="3.40.220.10">
    <property type="entry name" value="Leucine Aminopeptidase, subunit E, domain 1"/>
    <property type="match status" value="1"/>
</dbReference>
<accession>A0AA35RVL5</accession>
<gene>
    <name evidence="5" type="ORF">GBAR_LOCUS11259</name>
</gene>
<protein>
    <submittedName>
        <fullName evidence="5">Na(+)/H(+) exchange regulatory cofactor NHE-RF1</fullName>
    </submittedName>
</protein>
<dbReference type="Proteomes" id="UP001174909">
    <property type="component" value="Unassembled WGS sequence"/>
</dbReference>
<dbReference type="SMART" id="SM00228">
    <property type="entry name" value="PDZ"/>
    <property type="match status" value="1"/>
</dbReference>
<feature type="region of interest" description="Disordered" evidence="2">
    <location>
        <begin position="1085"/>
        <end position="1126"/>
    </location>
</feature>
<feature type="signal peptide" evidence="3">
    <location>
        <begin position="1"/>
        <end position="17"/>
    </location>
</feature>
<reference evidence="5" key="1">
    <citation type="submission" date="2023-03" db="EMBL/GenBank/DDBJ databases">
        <authorList>
            <person name="Steffen K."/>
            <person name="Cardenas P."/>
        </authorList>
    </citation>
    <scope>NUCLEOTIDE SEQUENCE</scope>
</reference>
<feature type="chain" id="PRO_5041350914" evidence="3">
    <location>
        <begin position="18"/>
        <end position="1173"/>
    </location>
</feature>
<feature type="compositionally biased region" description="Basic and acidic residues" evidence="2">
    <location>
        <begin position="1093"/>
        <end position="1109"/>
    </location>
</feature>
<dbReference type="PANTHER" id="PTHR14191">
    <property type="entry name" value="PDZ DOMAIN CONTAINING PROTEIN"/>
    <property type="match status" value="1"/>
</dbReference>
<dbReference type="PROSITE" id="PS50106">
    <property type="entry name" value="PDZ"/>
    <property type="match status" value="1"/>
</dbReference>
<feature type="region of interest" description="Disordered" evidence="2">
    <location>
        <begin position="503"/>
        <end position="552"/>
    </location>
</feature>
<sequence>MLVYLLFVMCRLSLKGAQEMQGEGEEADFLTAVRGNPNAPLLREMLRAKKDLLTKMNRMYNSFLGDTQQLYSDEVRRTPSVAESLTTPRRLSLPSPVSTSAQSLQQDFRRASMGAFFTTSSTPNSPPRIRTCLLKDYLLVPGAKWSHLKQGDEVVLTGRLESGWFRCLAHTDVGATEEGMDIFPGYIHISDDNCDSLPDTPSPQLDSADTPSPNPGACEGVTDMFISDPENTDKDTCNLPSCDQASESRDTDTRQSHDQSVVLQGESPRSMRVGRSYSYIAATQTNPESSLLGLQNARRSLDYGVIHKRKEERHAQGGVERQDSVGALEDLLSQLAKSNTRSFRFPLVGVVPPSVVKNVPEMSDLILVTPPIFSQSLSQSVGVVASSDHSPAHSFSMTESTYQSAHQQAICSSAMPPHSVQPDTHTQSPLQTKMQEPSNSAPTTPLHTAVLSPVPTPSSTTPGNVEMSPNKLPISPLKSPRARRHVYEPVAAMLDNPFIKKFLPGKKPSKQKSLPDKLSISKTPTIEEEAPYSLSPSPAPPSPPHSPLPPPAMLEFSEQAMQADMRTRMSSFSGRPIKSTGICLQFGEDDSSSDSDRDSITESDVPERLALSQSLSSTGGFAGGSIDYSPTEISGLLLPPSVSPDILAPGNLRRAASAHGSLYVRVENGEPAIISPDSRNKSCSTHSLTSPIVRGLYNSFNESPVPAKKRNSSKKRQGSEREETEPESPKFGGIFRQPPTGQRRFVYLDPRQPKYGFRLESYGRPSELGQEIQVFVQSVSPGSPAFMSGLFPGDTILEVNGVNVRSDPVATVVKRIQDCPRTSDKKVQLTVMFVDGVTRLERMKKTDHLRYQMKMNQAQLRVMISEESSHLATTSLPPKRSITPATDLKPWCSQTPSAGPILHLYPCDSVLNEQVALSSVHPSQLGSDVLVIPLCVDVRRDSNNVLTQMLMDGGSELLDELCLAVYCPLGECIITRGYLLPTHSVFHCVFGDMEENLQQCIEHALDNGWTNKTGTITFWLEGFTAVNVCPHSVIECVRLWLQQGGNHCKYTRIVFSAETSTDCTKTLLERYFPLAHYYFSSQTPESVRRAPRHKEDDAPTSREDSRASSEDPQETKSSVPEANYDDTLLTREHASSSSPSHTYTQCAENGIRCLTAGLKLTFIKCTNSHIIQP</sequence>
<feature type="domain" description="PDZ" evidence="4">
    <location>
        <begin position="745"/>
        <end position="818"/>
    </location>
</feature>
<feature type="region of interest" description="Disordered" evidence="2">
    <location>
        <begin position="699"/>
        <end position="740"/>
    </location>
</feature>
<feature type="compositionally biased region" description="Polar residues" evidence="2">
    <location>
        <begin position="202"/>
        <end position="211"/>
    </location>
</feature>
<feature type="region of interest" description="Disordered" evidence="2">
    <location>
        <begin position="584"/>
        <end position="608"/>
    </location>
</feature>
<dbReference type="AlphaFoldDB" id="A0AA35RVL5"/>
<dbReference type="GO" id="GO:0043495">
    <property type="term" value="F:protein-membrane adaptor activity"/>
    <property type="evidence" value="ECO:0007669"/>
    <property type="project" value="TreeGrafter"/>
</dbReference>
<dbReference type="SUPFAM" id="SSF50156">
    <property type="entry name" value="PDZ domain-like"/>
    <property type="match status" value="1"/>
</dbReference>
<name>A0AA35RVL5_GEOBA</name>
<dbReference type="GO" id="GO:0016324">
    <property type="term" value="C:apical plasma membrane"/>
    <property type="evidence" value="ECO:0007669"/>
    <property type="project" value="TreeGrafter"/>
</dbReference>
<dbReference type="GO" id="GO:0072659">
    <property type="term" value="P:protein localization to plasma membrane"/>
    <property type="evidence" value="ECO:0007669"/>
    <property type="project" value="TreeGrafter"/>
</dbReference>
<dbReference type="Pfam" id="PF00595">
    <property type="entry name" value="PDZ"/>
    <property type="match status" value="1"/>
</dbReference>